<evidence type="ECO:0000259" key="8">
    <source>
        <dbReference type="Pfam" id="PF03009"/>
    </source>
</evidence>
<dbReference type="EC" id="3.1.4.46" evidence="2"/>
<dbReference type="PANTHER" id="PTHR43620:SF7">
    <property type="entry name" value="GLYCEROPHOSPHODIESTER PHOSPHODIESTERASE GDPD5-RELATED"/>
    <property type="match status" value="1"/>
</dbReference>
<comment type="similarity">
    <text evidence="1">Belongs to the glycerophosphoryl diester phosphodiesterase family.</text>
</comment>
<keyword evidence="4" id="KW-0319">Glycerol metabolism</keyword>
<dbReference type="GO" id="GO:0006629">
    <property type="term" value="P:lipid metabolic process"/>
    <property type="evidence" value="ECO:0007669"/>
    <property type="project" value="InterPro"/>
</dbReference>
<dbReference type="AlphaFoldDB" id="A0A8J9V9W2"/>
<dbReference type="InterPro" id="IPR017946">
    <property type="entry name" value="PLC-like_Pdiesterase_TIM-brl"/>
</dbReference>
<evidence type="ECO:0000256" key="3">
    <source>
        <dbReference type="ARBA" id="ARBA00022729"/>
    </source>
</evidence>
<dbReference type="Proteomes" id="UP000838878">
    <property type="component" value="Chromosome 3"/>
</dbReference>
<gene>
    <name evidence="9" type="ORF">BINO364_LOCUS8561</name>
</gene>
<dbReference type="PANTHER" id="PTHR43620">
    <property type="entry name" value="GLYCEROPHOSPHORYL DIESTER PHOSPHODIESTERASE"/>
    <property type="match status" value="1"/>
</dbReference>
<dbReference type="Gene3D" id="3.20.20.190">
    <property type="entry name" value="Phosphatidylinositol (PI) phosphodiesterase"/>
    <property type="match status" value="1"/>
</dbReference>
<dbReference type="OrthoDB" id="1058301at2759"/>
<dbReference type="SUPFAM" id="SSF51695">
    <property type="entry name" value="PLC-like phosphodiesterases"/>
    <property type="match status" value="1"/>
</dbReference>
<organism evidence="9 10">
    <name type="scientific">Brenthis ino</name>
    <name type="common">lesser marbled fritillary</name>
    <dbReference type="NCBI Taxonomy" id="405034"/>
    <lineage>
        <taxon>Eukaryota</taxon>
        <taxon>Metazoa</taxon>
        <taxon>Ecdysozoa</taxon>
        <taxon>Arthropoda</taxon>
        <taxon>Hexapoda</taxon>
        <taxon>Insecta</taxon>
        <taxon>Pterygota</taxon>
        <taxon>Neoptera</taxon>
        <taxon>Endopterygota</taxon>
        <taxon>Lepidoptera</taxon>
        <taxon>Glossata</taxon>
        <taxon>Ditrysia</taxon>
        <taxon>Papilionoidea</taxon>
        <taxon>Nymphalidae</taxon>
        <taxon>Heliconiinae</taxon>
        <taxon>Argynnini</taxon>
        <taxon>Brenthis</taxon>
    </lineage>
</organism>
<protein>
    <recommendedName>
        <fullName evidence="2">glycerophosphodiester phosphodiesterase</fullName>
        <ecNumber evidence="2">3.1.4.46</ecNumber>
    </recommendedName>
</protein>
<keyword evidence="3 7" id="KW-0732">Signal</keyword>
<evidence type="ECO:0000256" key="2">
    <source>
        <dbReference type="ARBA" id="ARBA00012247"/>
    </source>
</evidence>
<comment type="catalytic activity">
    <reaction evidence="6">
        <text>a sn-glycero-3-phosphodiester + H2O = an alcohol + sn-glycerol 3-phosphate + H(+)</text>
        <dbReference type="Rhea" id="RHEA:12969"/>
        <dbReference type="ChEBI" id="CHEBI:15377"/>
        <dbReference type="ChEBI" id="CHEBI:15378"/>
        <dbReference type="ChEBI" id="CHEBI:30879"/>
        <dbReference type="ChEBI" id="CHEBI:57597"/>
        <dbReference type="ChEBI" id="CHEBI:83408"/>
        <dbReference type="EC" id="3.1.4.46"/>
    </reaction>
</comment>
<dbReference type="GO" id="GO:0008889">
    <property type="term" value="F:glycerophosphodiester phosphodiesterase activity"/>
    <property type="evidence" value="ECO:0007669"/>
    <property type="project" value="UniProtKB-EC"/>
</dbReference>
<evidence type="ECO:0000256" key="7">
    <source>
        <dbReference type="SAM" id="SignalP"/>
    </source>
</evidence>
<proteinExistence type="inferred from homology"/>
<feature type="domain" description="GP-PDE" evidence="8">
    <location>
        <begin position="49"/>
        <end position="364"/>
    </location>
</feature>
<keyword evidence="5" id="KW-0378">Hydrolase</keyword>
<name>A0A8J9V9W2_9NEOP</name>
<dbReference type="CDD" id="cd08602">
    <property type="entry name" value="GDPD_ScGlpQ1_like"/>
    <property type="match status" value="1"/>
</dbReference>
<evidence type="ECO:0000256" key="1">
    <source>
        <dbReference type="ARBA" id="ARBA00007277"/>
    </source>
</evidence>
<feature type="signal peptide" evidence="7">
    <location>
        <begin position="1"/>
        <end position="27"/>
    </location>
</feature>
<evidence type="ECO:0000256" key="5">
    <source>
        <dbReference type="ARBA" id="ARBA00022801"/>
    </source>
</evidence>
<keyword evidence="10" id="KW-1185">Reference proteome</keyword>
<dbReference type="GO" id="GO:0006071">
    <property type="term" value="P:glycerol metabolic process"/>
    <property type="evidence" value="ECO:0007669"/>
    <property type="project" value="UniProtKB-KW"/>
</dbReference>
<evidence type="ECO:0000256" key="4">
    <source>
        <dbReference type="ARBA" id="ARBA00022798"/>
    </source>
</evidence>
<reference evidence="9" key="1">
    <citation type="submission" date="2021-12" db="EMBL/GenBank/DDBJ databases">
        <authorList>
            <person name="Martin H S."/>
        </authorList>
    </citation>
    <scope>NUCLEOTIDE SEQUENCE</scope>
</reference>
<dbReference type="Pfam" id="PF03009">
    <property type="entry name" value="GDPD"/>
    <property type="match status" value="1"/>
</dbReference>
<accession>A0A8J9V9W2</accession>
<dbReference type="EMBL" id="OV170223">
    <property type="protein sequence ID" value="CAH0722630.1"/>
    <property type="molecule type" value="Genomic_DNA"/>
</dbReference>
<feature type="chain" id="PRO_5035452469" description="glycerophosphodiester phosphodiesterase" evidence="7">
    <location>
        <begin position="28"/>
        <end position="373"/>
    </location>
</feature>
<evidence type="ECO:0000313" key="10">
    <source>
        <dbReference type="Proteomes" id="UP000838878"/>
    </source>
</evidence>
<sequence>MDLISRVSCLLCVCVLLIFNLASVISASEPIWRQRIRGPDDCKPVVVAHRGASGYVPEHTIGAYAMAITMGADYVEPDLVMTRDGILISRHENELSRTTDVVERPEFAAKRRTQNIDRRNITGWFSEDFTLSEIKTLRAVEAVPRIRPGNARLNKAYDIPTFQEIIDLVKALELSENRTIGIYPEIKYATHFQRLGLAMEPKIVEIFHKNGYIGKNAPVYIQSFEVNNLKELKKMTNLRLLQLFGNKLDMPIDQAELGTGLTFGDMATPAGLANVAKYAAAVGPDKGYIIPRTLTNKLGSPTTFVRDAHAVGLQVHPWTFRAENFYLPIEFQSSNAIYEFGDSVGEIKAFLEAGIDGLFVDHPDILVRVRGPC</sequence>
<dbReference type="InterPro" id="IPR030395">
    <property type="entry name" value="GP_PDE_dom"/>
</dbReference>
<evidence type="ECO:0000256" key="6">
    <source>
        <dbReference type="ARBA" id="ARBA00047512"/>
    </source>
</evidence>
<evidence type="ECO:0000313" key="9">
    <source>
        <dbReference type="EMBL" id="CAH0722630.1"/>
    </source>
</evidence>
<feature type="non-terminal residue" evidence="9">
    <location>
        <position position="373"/>
    </location>
</feature>